<protein>
    <recommendedName>
        <fullName evidence="5">Eisosome component PIL1-domain-containing protein</fullName>
    </recommendedName>
</protein>
<dbReference type="Proteomes" id="UP001388673">
    <property type="component" value="Unassembled WGS sequence"/>
</dbReference>
<gene>
    <name evidence="3" type="ORF">IAR55_003309</name>
</gene>
<accession>A0AAW0YZ86</accession>
<sequence>MTLRNTSGKFSLSNFGRKASGAGEPTSPTRANGHGGGGGYGDDEVGASPGRDGHGGGGVAFDGLGRKLKGSLAHQSLVPGFGNKDVRALQDIIASEKGVLQTAEKLAIETQKAASCLPAYGIQEGPDMQDILTQSSTLLGQLTTALNVFASHQANMRTCLKRIRDREEQLAEMRSRRRNTGAKADTAERKLAKMGPENKGLPQQTELLERLRAEMRSLDQDIMTEETKIGDFKRQILKEALSLKFGGLEELGEKMCIIGELGKLLLEEIPLEETPVGYGRAPYTGYEKTENAVNEATRCLSTVQFHAASNNPKPPGLPQPPFAAALQPPSLPSSIAAAEEFAHYPGNVASPEAKGRERDFALDTSNPYGGISNAYASGPPQLPVHRYSDFGGTRGEPGEVVFSGPSDDQHAHPAPPLTRVDSPQVPTPPVEHDYEYEQQKQIDADEAWKKLDAEEAAWKEQAEREDEEQAAARDLPHSHQSGENGQLKSPWEPLNVRRGQTPEPTTLHDAPVPTASSAVPAGPSALSTLGPVVSETVEPVPPVPVAASAPPTPSAPVTETIASPTNYSSPSFPSRPTYTPGPSEFYTPMETPGDREILGGGPVAPTGGKISAAAFRKGTKPRVSLEPEEGSDSDNGSRIRKLPVPPVGVQAAGIALPASPAVGNGNDDSPYEVSFADHQTSPPPVYRADESLR</sequence>
<dbReference type="FunFam" id="1.20.1270.60:FF:000096">
    <property type="entry name" value="Unplaced genomic scaffold supercont2.2, whole genome shotgun sequence"/>
    <property type="match status" value="1"/>
</dbReference>
<dbReference type="GO" id="GO:0036286">
    <property type="term" value="C:eisosome filament"/>
    <property type="evidence" value="ECO:0007669"/>
    <property type="project" value="TreeGrafter"/>
</dbReference>
<feature type="compositionally biased region" description="Pro residues" evidence="2">
    <location>
        <begin position="539"/>
        <end position="554"/>
    </location>
</feature>
<dbReference type="GO" id="GO:0005886">
    <property type="term" value="C:plasma membrane"/>
    <property type="evidence" value="ECO:0007669"/>
    <property type="project" value="TreeGrafter"/>
</dbReference>
<feature type="compositionally biased region" description="Polar residues" evidence="2">
    <location>
        <begin position="561"/>
        <end position="577"/>
    </location>
</feature>
<evidence type="ECO:0000256" key="2">
    <source>
        <dbReference type="SAM" id="MobiDB-lite"/>
    </source>
</evidence>
<keyword evidence="1" id="KW-0175">Coiled coil</keyword>
<evidence type="ECO:0008006" key="5">
    <source>
        <dbReference type="Google" id="ProtNLM"/>
    </source>
</evidence>
<evidence type="ECO:0000313" key="4">
    <source>
        <dbReference type="Proteomes" id="UP001388673"/>
    </source>
</evidence>
<dbReference type="Pfam" id="PF13805">
    <property type="entry name" value="Pil1"/>
    <property type="match status" value="1"/>
</dbReference>
<dbReference type="GO" id="GO:0070941">
    <property type="term" value="P:eisosome assembly"/>
    <property type="evidence" value="ECO:0007669"/>
    <property type="project" value="TreeGrafter"/>
</dbReference>
<name>A0AAW0YZ86_9TREE</name>
<dbReference type="EMBL" id="JBCAWK010000006">
    <property type="protein sequence ID" value="KAK8854570.1"/>
    <property type="molecule type" value="Genomic_DNA"/>
</dbReference>
<feature type="compositionally biased region" description="Basic and acidic residues" evidence="2">
    <location>
        <begin position="430"/>
        <end position="462"/>
    </location>
</feature>
<feature type="compositionally biased region" description="Polar residues" evidence="2">
    <location>
        <begin position="1"/>
        <end position="14"/>
    </location>
</feature>
<dbReference type="PANTHER" id="PTHR31962">
    <property type="entry name" value="SPHINGOLIPID LONG CHAIN BASE-RESPONSIVE PROTEIN PIL1"/>
    <property type="match status" value="1"/>
</dbReference>
<evidence type="ECO:0000313" key="3">
    <source>
        <dbReference type="EMBL" id="KAK8854570.1"/>
    </source>
</evidence>
<feature type="region of interest" description="Disordered" evidence="2">
    <location>
        <begin position="1"/>
        <end position="59"/>
    </location>
</feature>
<dbReference type="RefSeq" id="XP_066802808.1">
    <property type="nucleotide sequence ID" value="XM_066946416.1"/>
</dbReference>
<dbReference type="InterPro" id="IPR027267">
    <property type="entry name" value="AH/BAR_dom_sf"/>
</dbReference>
<dbReference type="KEGG" id="kne:92180567"/>
<dbReference type="AlphaFoldDB" id="A0AAW0YZ86"/>
<feature type="region of interest" description="Disordered" evidence="2">
    <location>
        <begin position="657"/>
        <end position="693"/>
    </location>
</feature>
<reference evidence="3 4" key="1">
    <citation type="journal article" date="2024" name="bioRxiv">
        <title>Comparative genomics of Cryptococcus and Kwoniella reveals pathogenesis evolution and contrasting karyotype dynamics via intercentromeric recombination or chromosome fusion.</title>
        <authorList>
            <person name="Coelho M.A."/>
            <person name="David-Palma M."/>
            <person name="Shea T."/>
            <person name="Bowers K."/>
            <person name="McGinley-Smith S."/>
            <person name="Mohammad A.W."/>
            <person name="Gnirke A."/>
            <person name="Yurkov A.M."/>
            <person name="Nowrousian M."/>
            <person name="Sun S."/>
            <person name="Cuomo C.A."/>
            <person name="Heitman J."/>
        </authorList>
    </citation>
    <scope>NUCLEOTIDE SEQUENCE [LARGE SCALE GENOMIC DNA]</scope>
    <source>
        <strain evidence="3 4">CBS 13917</strain>
    </source>
</reference>
<feature type="compositionally biased region" description="Polar residues" evidence="2">
    <location>
        <begin position="478"/>
        <end position="487"/>
    </location>
</feature>
<feature type="compositionally biased region" description="Low complexity" evidence="2">
    <location>
        <begin position="510"/>
        <end position="538"/>
    </location>
</feature>
<dbReference type="GO" id="GO:0006897">
    <property type="term" value="P:endocytosis"/>
    <property type="evidence" value="ECO:0007669"/>
    <property type="project" value="TreeGrafter"/>
</dbReference>
<dbReference type="PANTHER" id="PTHR31962:SF6">
    <property type="entry name" value="EISOSOME COMPONENT PIL1-DOMAIN-CONTAINING PROTEIN"/>
    <property type="match status" value="1"/>
</dbReference>
<dbReference type="InterPro" id="IPR028245">
    <property type="entry name" value="PIL1/LSP1"/>
</dbReference>
<feature type="coiled-coil region" evidence="1">
    <location>
        <begin position="170"/>
        <end position="228"/>
    </location>
</feature>
<dbReference type="GO" id="GO:0008289">
    <property type="term" value="F:lipid binding"/>
    <property type="evidence" value="ECO:0007669"/>
    <property type="project" value="TreeGrafter"/>
</dbReference>
<keyword evidence="4" id="KW-1185">Reference proteome</keyword>
<dbReference type="GeneID" id="92180567"/>
<evidence type="ECO:0000256" key="1">
    <source>
        <dbReference type="SAM" id="Coils"/>
    </source>
</evidence>
<dbReference type="Gene3D" id="1.20.1270.60">
    <property type="entry name" value="Arfaptin homology (AH) domain/BAR domain"/>
    <property type="match status" value="1"/>
</dbReference>
<proteinExistence type="predicted"/>
<organism evidence="3 4">
    <name type="scientific">Kwoniella newhampshirensis</name>
    <dbReference type="NCBI Taxonomy" id="1651941"/>
    <lineage>
        <taxon>Eukaryota</taxon>
        <taxon>Fungi</taxon>
        <taxon>Dikarya</taxon>
        <taxon>Basidiomycota</taxon>
        <taxon>Agaricomycotina</taxon>
        <taxon>Tremellomycetes</taxon>
        <taxon>Tremellales</taxon>
        <taxon>Cryptococcaceae</taxon>
        <taxon>Kwoniella</taxon>
    </lineage>
</organism>
<feature type="region of interest" description="Disordered" evidence="2">
    <location>
        <begin position="390"/>
        <end position="644"/>
    </location>
</feature>
<comment type="caution">
    <text evidence="3">The sequence shown here is derived from an EMBL/GenBank/DDBJ whole genome shotgun (WGS) entry which is preliminary data.</text>
</comment>